<dbReference type="Proteomes" id="UP000296079">
    <property type="component" value="Chromosome 1"/>
</dbReference>
<accession>A0AAE5ZDC5</accession>
<feature type="compositionally biased region" description="Basic and acidic residues" evidence="2">
    <location>
        <begin position="1"/>
        <end position="17"/>
    </location>
</feature>
<evidence type="ECO:0000256" key="2">
    <source>
        <dbReference type="SAM" id="MobiDB-lite"/>
    </source>
</evidence>
<dbReference type="InterPro" id="IPR042100">
    <property type="entry name" value="Bug_dom1"/>
</dbReference>
<feature type="region of interest" description="Disordered" evidence="2">
    <location>
        <begin position="1"/>
        <end position="23"/>
    </location>
</feature>
<dbReference type="AlphaFoldDB" id="A0AAE5ZDC5"/>
<dbReference type="PANTHER" id="PTHR42928:SF5">
    <property type="entry name" value="BLR1237 PROTEIN"/>
    <property type="match status" value="1"/>
</dbReference>
<name>A0AAE5ZDC5_CUPNH</name>
<evidence type="ECO:0000256" key="1">
    <source>
        <dbReference type="ARBA" id="ARBA00006987"/>
    </source>
</evidence>
<evidence type="ECO:0000313" key="4">
    <source>
        <dbReference type="Proteomes" id="UP000296079"/>
    </source>
</evidence>
<dbReference type="SUPFAM" id="SSF53850">
    <property type="entry name" value="Periplasmic binding protein-like II"/>
    <property type="match status" value="1"/>
</dbReference>
<evidence type="ECO:0000313" key="3">
    <source>
        <dbReference type="EMBL" id="QCC00509.1"/>
    </source>
</evidence>
<protein>
    <submittedName>
        <fullName evidence="3">Tripartite tricarboxylate transporter substrate binding protein</fullName>
    </submittedName>
</protein>
<comment type="similarity">
    <text evidence="1">Belongs to the UPF0065 (bug) family.</text>
</comment>
<gene>
    <name evidence="3" type="ORF">E6A55_07555</name>
</gene>
<dbReference type="CDD" id="cd07012">
    <property type="entry name" value="PBP2_Bug_TTT"/>
    <property type="match status" value="1"/>
</dbReference>
<dbReference type="EMBL" id="CP039287">
    <property type="protein sequence ID" value="QCC00509.1"/>
    <property type="molecule type" value="Genomic_DNA"/>
</dbReference>
<sequence>MQRSRQSTDDCEPHDGTLEQSGDNMNFMVSVGRFAGSAKGGVRLVGAAATLFAAMWAANPANAQPGWTPTKPIRLVVPYAPGGGTDVLARLVVAGIGNGLGQPIVVENRPGANGVIGANVAYASPPDGYTLLFAAADFISVAPYIHKKVVQFQPNGFRPVAPVAKMGFVLASRPDAETRTVQDIVAKAKASSLSYGHWGPGSMAQMGMELLKTKAHINNMLEVPFGGAAPVMTAVMGGQVDYAFIPTPLAVANKTKLRLYALGSPERFPSIKEIPTLTESGYAIDADTWFGVLAPPNTPQVVVDAIQAQVTRATSQPEFRARLADMGYTPITIDPKKFGEFVQAENQRWGAAVKAARIRIEE</sequence>
<organism evidence="3 4">
    <name type="scientific">Cupriavidus necator (strain ATCC 17699 / DSM 428 / KCTC 22496 / NCIMB 10442 / H16 / Stanier 337)</name>
    <name type="common">Ralstonia eutropha</name>
    <dbReference type="NCBI Taxonomy" id="381666"/>
    <lineage>
        <taxon>Bacteria</taxon>
        <taxon>Pseudomonadati</taxon>
        <taxon>Pseudomonadota</taxon>
        <taxon>Betaproteobacteria</taxon>
        <taxon>Burkholderiales</taxon>
        <taxon>Burkholderiaceae</taxon>
        <taxon>Cupriavidus</taxon>
    </lineage>
</organism>
<reference evidence="3 4" key="1">
    <citation type="submission" date="2019-04" db="EMBL/GenBank/DDBJ databases">
        <title>Long-read de novo sequencing of Cupriavidus necator H16.</title>
        <authorList>
            <person name="Little G.T."/>
            <person name="Ehsaan M."/>
            <person name="Arenas-Lopez C."/>
            <person name="Jawed K."/>
            <person name="Winzer K."/>
            <person name="Kovacs K."/>
            <person name="Malys N."/>
            <person name="Minton N.P."/>
        </authorList>
    </citation>
    <scope>NUCLEOTIDE SEQUENCE [LARGE SCALE GENOMIC DNA]</scope>
    <source>
        <strain evidence="3 4">H16</strain>
    </source>
</reference>
<dbReference type="InterPro" id="IPR005064">
    <property type="entry name" value="BUG"/>
</dbReference>
<dbReference type="PIRSF" id="PIRSF017082">
    <property type="entry name" value="YflP"/>
    <property type="match status" value="1"/>
</dbReference>
<dbReference type="Pfam" id="PF03401">
    <property type="entry name" value="TctC"/>
    <property type="match status" value="1"/>
</dbReference>
<dbReference type="Gene3D" id="3.40.190.150">
    <property type="entry name" value="Bordetella uptake gene, domain 1"/>
    <property type="match status" value="1"/>
</dbReference>
<proteinExistence type="inferred from homology"/>
<dbReference type="Gene3D" id="3.40.190.10">
    <property type="entry name" value="Periplasmic binding protein-like II"/>
    <property type="match status" value="1"/>
</dbReference>
<dbReference type="PANTHER" id="PTHR42928">
    <property type="entry name" value="TRICARBOXYLATE-BINDING PROTEIN"/>
    <property type="match status" value="1"/>
</dbReference>